<reference evidence="3 4" key="1">
    <citation type="submission" date="2013-02" db="EMBL/GenBank/DDBJ databases">
        <title>The Genome Sequence of Acinetobacter sp. NIPH 899.</title>
        <authorList>
            <consortium name="The Broad Institute Genome Sequencing Platform"/>
            <consortium name="The Broad Institute Genome Sequencing Center for Infectious Disease"/>
            <person name="Cerqueira G."/>
            <person name="Feldgarden M."/>
            <person name="Courvalin P."/>
            <person name="Perichon B."/>
            <person name="Grillot-Courvalin C."/>
            <person name="Clermont D."/>
            <person name="Rocha E."/>
            <person name="Yoon E.-J."/>
            <person name="Nemec A."/>
            <person name="Walker B."/>
            <person name="Young S.K."/>
            <person name="Zeng Q."/>
            <person name="Gargeya S."/>
            <person name="Fitzgerald M."/>
            <person name="Haas B."/>
            <person name="Abouelleil A."/>
            <person name="Alvarado L."/>
            <person name="Arachchi H.M."/>
            <person name="Berlin A.M."/>
            <person name="Chapman S.B."/>
            <person name="Dewar J."/>
            <person name="Goldberg J."/>
            <person name="Griggs A."/>
            <person name="Gujja S."/>
            <person name="Hansen M."/>
            <person name="Howarth C."/>
            <person name="Imamovic A."/>
            <person name="Larimer J."/>
            <person name="McCowan C."/>
            <person name="Murphy C."/>
            <person name="Neiman D."/>
            <person name="Pearson M."/>
            <person name="Priest M."/>
            <person name="Roberts A."/>
            <person name="Saif S."/>
            <person name="Shea T."/>
            <person name="Sisk P."/>
            <person name="Sykes S."/>
            <person name="Wortman J."/>
            <person name="Nusbaum C."/>
            <person name="Birren B."/>
        </authorList>
    </citation>
    <scope>NUCLEOTIDE SEQUENCE [LARGE SCALE GENOMIC DNA]</scope>
    <source>
        <strain evidence="3 4">NIPH 899</strain>
    </source>
</reference>
<dbReference type="HOGENOM" id="CLU_044590_3_1_6"/>
<dbReference type="InterPro" id="IPR006680">
    <property type="entry name" value="Amidohydro-rel"/>
</dbReference>
<dbReference type="Proteomes" id="UP000013070">
    <property type="component" value="Unassembled WGS sequence"/>
</dbReference>
<dbReference type="AlphaFoldDB" id="N8VCK4"/>
<dbReference type="InterPro" id="IPR052350">
    <property type="entry name" value="Metallo-dep_Lactonases"/>
</dbReference>
<accession>N8VCK4</accession>
<dbReference type="PANTHER" id="PTHR43569">
    <property type="entry name" value="AMIDOHYDROLASE"/>
    <property type="match status" value="1"/>
</dbReference>
<dbReference type="SUPFAM" id="SSF51556">
    <property type="entry name" value="Metallo-dependent hydrolases"/>
    <property type="match status" value="1"/>
</dbReference>
<evidence type="ECO:0000313" key="4">
    <source>
        <dbReference type="Proteomes" id="UP000013070"/>
    </source>
</evidence>
<comment type="similarity">
    <text evidence="1">Belongs to the metallo-dependent hydrolases superfamily.</text>
</comment>
<dbReference type="eggNOG" id="COG3618">
    <property type="taxonomic scope" value="Bacteria"/>
</dbReference>
<proteinExistence type="inferred from homology"/>
<evidence type="ECO:0000313" key="3">
    <source>
        <dbReference type="EMBL" id="ENU97611.1"/>
    </source>
</evidence>
<organism evidence="3 4">
    <name type="scientific">Acinetobacter variabilis</name>
    <dbReference type="NCBI Taxonomy" id="70346"/>
    <lineage>
        <taxon>Bacteria</taxon>
        <taxon>Pseudomonadati</taxon>
        <taxon>Pseudomonadota</taxon>
        <taxon>Gammaproteobacteria</taxon>
        <taxon>Moraxellales</taxon>
        <taxon>Moraxellaceae</taxon>
        <taxon>Acinetobacter</taxon>
    </lineage>
</organism>
<protein>
    <recommendedName>
        <fullName evidence="2">Amidohydrolase-related domain-containing protein</fullName>
    </recommendedName>
</protein>
<dbReference type="Gene3D" id="3.20.20.140">
    <property type="entry name" value="Metal-dependent hydrolases"/>
    <property type="match status" value="1"/>
</dbReference>
<feature type="domain" description="Amidohydrolase-related" evidence="2">
    <location>
        <begin position="146"/>
        <end position="359"/>
    </location>
</feature>
<sequence length="359" mass="40865">MTKNIMQQLPFPIIDPHIHQWDPYTTPHAAASAVKLFGKHPKLLNKMVRLIKPKAVIDTIGLTEHLTAPYLPENYKRDIGHYQVEQIVHIEASWHEHKGTGVVNETRFIAGLPFAEQNIQLGGIVATADLRQKNFKQLLQLHQEVSPKLRGIRKMASFHADKGIHAWTDEPHLYCNKKFLKGFEELAKANLSFDAWVYSTQISDVAHLAKTFPETPIVLDHLGTPAGIFGKVGKATGQTAQQRDYIFQTWKEDLAELAKCPNVYSKISGLFMPVLGHRFHLERKLAKKDELIQLAAPLIQHALQCFAKDRIMFASNFPMDRVSTDLVTIIDAFSDIVQSYDEHAVKPVFYENAKRFYRL</sequence>
<gene>
    <name evidence="3" type="ORF">F969_03471</name>
</gene>
<dbReference type="Pfam" id="PF04909">
    <property type="entry name" value="Amidohydro_2"/>
    <property type="match status" value="1"/>
</dbReference>
<dbReference type="GO" id="GO:0016787">
    <property type="term" value="F:hydrolase activity"/>
    <property type="evidence" value="ECO:0007669"/>
    <property type="project" value="InterPro"/>
</dbReference>
<evidence type="ECO:0000259" key="2">
    <source>
        <dbReference type="Pfam" id="PF04909"/>
    </source>
</evidence>
<dbReference type="InterPro" id="IPR032466">
    <property type="entry name" value="Metal_Hydrolase"/>
</dbReference>
<dbReference type="PATRIC" id="fig|1217710.3.peg.3338"/>
<dbReference type="EMBL" id="APPE01000084">
    <property type="protein sequence ID" value="ENU97611.1"/>
    <property type="molecule type" value="Genomic_DNA"/>
</dbReference>
<name>N8VCK4_9GAMM</name>
<comment type="caution">
    <text evidence="3">The sequence shown here is derived from an EMBL/GenBank/DDBJ whole genome shotgun (WGS) entry which is preliminary data.</text>
</comment>
<evidence type="ECO:0000256" key="1">
    <source>
        <dbReference type="ARBA" id="ARBA00038310"/>
    </source>
</evidence>
<keyword evidence="4" id="KW-1185">Reference proteome</keyword>
<dbReference type="PANTHER" id="PTHR43569:SF1">
    <property type="entry name" value="BLL3371 PROTEIN"/>
    <property type="match status" value="1"/>
</dbReference>